<protein>
    <recommendedName>
        <fullName evidence="4">Protein kinase domain-containing protein</fullName>
    </recommendedName>
</protein>
<dbReference type="Proteomes" id="UP000242715">
    <property type="component" value="Unassembled WGS sequence"/>
</dbReference>
<evidence type="ECO:0000313" key="2">
    <source>
        <dbReference type="EMBL" id="GAU21855.1"/>
    </source>
</evidence>
<dbReference type="PROSITE" id="PS00107">
    <property type="entry name" value="PROTEIN_KINASE_ATP"/>
    <property type="match status" value="1"/>
</dbReference>
<dbReference type="EMBL" id="DF973239">
    <property type="protein sequence ID" value="GAU21855.1"/>
    <property type="molecule type" value="Genomic_DNA"/>
</dbReference>
<dbReference type="AlphaFoldDB" id="A0A2Z6MFW8"/>
<keyword evidence="3" id="KW-1185">Reference proteome</keyword>
<dbReference type="Gene3D" id="3.30.200.20">
    <property type="entry name" value="Phosphorylase Kinase, domain 1"/>
    <property type="match status" value="1"/>
</dbReference>
<name>A0A2Z6MFW8_TRISU</name>
<dbReference type="OrthoDB" id="40902at2759"/>
<reference evidence="3" key="1">
    <citation type="journal article" date="2017" name="Front. Plant Sci.">
        <title>Climate Clever Clovers: New Paradigm to Reduce the Environmental Footprint of Ruminants by Breeding Low Methanogenic Forages Utilizing Haplotype Variation.</title>
        <authorList>
            <person name="Kaur P."/>
            <person name="Appels R."/>
            <person name="Bayer P.E."/>
            <person name="Keeble-Gagnere G."/>
            <person name="Wang J."/>
            <person name="Hirakawa H."/>
            <person name="Shirasawa K."/>
            <person name="Vercoe P."/>
            <person name="Stefanova K."/>
            <person name="Durmic Z."/>
            <person name="Nichols P."/>
            <person name="Revell C."/>
            <person name="Isobe S.N."/>
            <person name="Edwards D."/>
            <person name="Erskine W."/>
        </authorList>
    </citation>
    <scope>NUCLEOTIDE SEQUENCE [LARGE SCALE GENOMIC DNA]</scope>
    <source>
        <strain evidence="3">cv. Daliak</strain>
    </source>
</reference>
<organism evidence="2 3">
    <name type="scientific">Trifolium subterraneum</name>
    <name type="common">Subterranean clover</name>
    <dbReference type="NCBI Taxonomy" id="3900"/>
    <lineage>
        <taxon>Eukaryota</taxon>
        <taxon>Viridiplantae</taxon>
        <taxon>Streptophyta</taxon>
        <taxon>Embryophyta</taxon>
        <taxon>Tracheophyta</taxon>
        <taxon>Spermatophyta</taxon>
        <taxon>Magnoliopsida</taxon>
        <taxon>eudicotyledons</taxon>
        <taxon>Gunneridae</taxon>
        <taxon>Pentapetalae</taxon>
        <taxon>rosids</taxon>
        <taxon>fabids</taxon>
        <taxon>Fabales</taxon>
        <taxon>Fabaceae</taxon>
        <taxon>Papilionoideae</taxon>
        <taxon>50 kb inversion clade</taxon>
        <taxon>NPAAA clade</taxon>
        <taxon>Hologalegina</taxon>
        <taxon>IRL clade</taxon>
        <taxon>Trifolieae</taxon>
        <taxon>Trifolium</taxon>
    </lineage>
</organism>
<keyword evidence="1" id="KW-0067">ATP-binding</keyword>
<gene>
    <name evidence="2" type="ORF">TSUD_33510</name>
</gene>
<dbReference type="InterPro" id="IPR017441">
    <property type="entry name" value="Protein_kinase_ATP_BS"/>
</dbReference>
<keyword evidence="1" id="KW-0547">Nucleotide-binding</keyword>
<sequence length="65" mass="7335">MCETLKTNYQLTEEIGRGRFGTIFRCFHPNSAVPYACKVIDKSLLSDSTDRHPWIVSGGETTNQN</sequence>
<dbReference type="SUPFAM" id="SSF56112">
    <property type="entry name" value="Protein kinase-like (PK-like)"/>
    <property type="match status" value="1"/>
</dbReference>
<dbReference type="GO" id="GO:0005524">
    <property type="term" value="F:ATP binding"/>
    <property type="evidence" value="ECO:0007669"/>
    <property type="project" value="UniProtKB-UniRule"/>
</dbReference>
<accession>A0A2Z6MFW8</accession>
<proteinExistence type="predicted"/>
<evidence type="ECO:0000313" key="3">
    <source>
        <dbReference type="Proteomes" id="UP000242715"/>
    </source>
</evidence>
<evidence type="ECO:0008006" key="4">
    <source>
        <dbReference type="Google" id="ProtNLM"/>
    </source>
</evidence>
<feature type="binding site" evidence="1">
    <location>
        <position position="38"/>
    </location>
    <ligand>
        <name>ATP</name>
        <dbReference type="ChEBI" id="CHEBI:30616"/>
    </ligand>
</feature>
<evidence type="ECO:0000256" key="1">
    <source>
        <dbReference type="PROSITE-ProRule" id="PRU10141"/>
    </source>
</evidence>
<dbReference type="InterPro" id="IPR011009">
    <property type="entry name" value="Kinase-like_dom_sf"/>
</dbReference>